<feature type="non-terminal residue" evidence="2">
    <location>
        <position position="1"/>
    </location>
</feature>
<organism evidence="2">
    <name type="scientific">Cuerna arida</name>
    <dbReference type="NCBI Taxonomy" id="1464854"/>
    <lineage>
        <taxon>Eukaryota</taxon>
        <taxon>Metazoa</taxon>
        <taxon>Ecdysozoa</taxon>
        <taxon>Arthropoda</taxon>
        <taxon>Hexapoda</taxon>
        <taxon>Insecta</taxon>
        <taxon>Pterygota</taxon>
        <taxon>Neoptera</taxon>
        <taxon>Paraneoptera</taxon>
        <taxon>Hemiptera</taxon>
        <taxon>Auchenorrhyncha</taxon>
        <taxon>Membracoidea</taxon>
        <taxon>Cicadellidae</taxon>
        <taxon>Cicadellinae</taxon>
        <taxon>Proconiini</taxon>
        <taxon>Cuerna</taxon>
    </lineage>
</organism>
<feature type="non-terminal residue" evidence="2">
    <location>
        <position position="170"/>
    </location>
</feature>
<protein>
    <submittedName>
        <fullName evidence="2">Uncharacterized protein</fullName>
    </submittedName>
</protein>
<reference evidence="2" key="1">
    <citation type="submission" date="2015-11" db="EMBL/GenBank/DDBJ databases">
        <title>De novo transcriptome assembly of four potential Pierce s Disease insect vectors from Arizona vineyards.</title>
        <authorList>
            <person name="Tassone E.E."/>
        </authorList>
    </citation>
    <scope>NUCLEOTIDE SEQUENCE</scope>
</reference>
<evidence type="ECO:0000256" key="1">
    <source>
        <dbReference type="SAM" id="MobiDB-lite"/>
    </source>
</evidence>
<gene>
    <name evidence="2" type="ORF">g.44293</name>
</gene>
<evidence type="ECO:0000313" key="2">
    <source>
        <dbReference type="EMBL" id="JAS55592.1"/>
    </source>
</evidence>
<sequence length="170" mass="19195">KITFRTVTEDCADMEMKLAELSQLPKDIPDIKNSVKCKIEVNEEMKFKLRNIAEVKPSELSQLPEDVLAVKNIVGCKSESDEVGKITGSDSRFEILPSKQKFTSCKLVRIKTKEEFLQDSLAGCVVRQLVPFVSISRELRIENMVAELETEDSTPSLSQEREAVKKLNSM</sequence>
<dbReference type="AlphaFoldDB" id="A0A1B6FZI5"/>
<feature type="compositionally biased region" description="Basic and acidic residues" evidence="1">
    <location>
        <begin position="159"/>
        <end position="170"/>
    </location>
</feature>
<dbReference type="EMBL" id="GECZ01014177">
    <property type="protein sequence ID" value="JAS55592.1"/>
    <property type="molecule type" value="Transcribed_RNA"/>
</dbReference>
<name>A0A1B6FZI5_9HEMI</name>
<proteinExistence type="predicted"/>
<accession>A0A1B6FZI5</accession>
<feature type="region of interest" description="Disordered" evidence="1">
    <location>
        <begin position="151"/>
        <end position="170"/>
    </location>
</feature>